<evidence type="ECO:0000256" key="1">
    <source>
        <dbReference type="SAM" id="Coils"/>
    </source>
</evidence>
<evidence type="ECO:0000313" key="3">
    <source>
        <dbReference type="EMBL" id="CAA0097892.1"/>
    </source>
</evidence>
<organism evidence="3 5">
    <name type="scientific">BD1-7 clade bacterium</name>
    <dbReference type="NCBI Taxonomy" id="2029982"/>
    <lineage>
        <taxon>Bacteria</taxon>
        <taxon>Pseudomonadati</taxon>
        <taxon>Pseudomonadota</taxon>
        <taxon>Gammaproteobacteria</taxon>
        <taxon>Cellvibrionales</taxon>
        <taxon>Spongiibacteraceae</taxon>
        <taxon>BD1-7 clade</taxon>
    </lineage>
</organism>
<dbReference type="InterPro" id="IPR027417">
    <property type="entry name" value="P-loop_NTPase"/>
</dbReference>
<feature type="coiled-coil region" evidence="1">
    <location>
        <begin position="395"/>
        <end position="422"/>
    </location>
</feature>
<dbReference type="NCBIfam" id="TIGR03185">
    <property type="entry name" value="DNA_S_dndD"/>
    <property type="match status" value="1"/>
</dbReference>
<dbReference type="EMBL" id="CACSIO010000045">
    <property type="protein sequence ID" value="CAA0122962.1"/>
    <property type="molecule type" value="Genomic_DNA"/>
</dbReference>
<gene>
    <name evidence="4" type="ORF">OPDIPICF_02737</name>
    <name evidence="3" type="ORF">OPDIPICF_04157</name>
</gene>
<dbReference type="InterPro" id="IPR038729">
    <property type="entry name" value="Rad50/SbcC_AAA"/>
</dbReference>
<evidence type="ECO:0000313" key="4">
    <source>
        <dbReference type="EMBL" id="CAA0122962.1"/>
    </source>
</evidence>
<keyword evidence="5" id="KW-1185">Reference proteome</keyword>
<dbReference type="Proteomes" id="UP000441399">
    <property type="component" value="Unassembled WGS sequence"/>
</dbReference>
<keyword evidence="1" id="KW-0175">Coiled coil</keyword>
<dbReference type="SUPFAM" id="SSF52540">
    <property type="entry name" value="P-loop containing nucleoside triphosphate hydrolases"/>
    <property type="match status" value="1"/>
</dbReference>
<protein>
    <recommendedName>
        <fullName evidence="2">Rad50/SbcC-type AAA domain-containing protein</fullName>
    </recommendedName>
</protein>
<feature type="coiled-coil region" evidence="1">
    <location>
        <begin position="457"/>
        <end position="487"/>
    </location>
</feature>
<dbReference type="PANTHER" id="PTHR32114">
    <property type="entry name" value="ABC TRANSPORTER ABCH.3"/>
    <property type="match status" value="1"/>
</dbReference>
<reference evidence="3 5" key="1">
    <citation type="submission" date="2019-11" db="EMBL/GenBank/DDBJ databases">
        <authorList>
            <person name="Holert J."/>
        </authorList>
    </citation>
    <scope>NUCLEOTIDE SEQUENCE [LARGE SCALE GENOMIC DNA]</scope>
    <source>
        <strain evidence="3">SB11_3</strain>
    </source>
</reference>
<dbReference type="AlphaFoldDB" id="A0A5S9P3P0"/>
<accession>A0A5S9P3P0</accession>
<name>A0A5S9P3P0_9GAMM</name>
<sequence>MIIEHLSVTDFRVFRGKHDFNLRPRIKYGKQRPIVLFGGLNGAGKTTTLTAIRLALYGRQSLGHGTTKKAYEEFLRNSIHRSTTTPLTPSSAAISLSFTYATLGVEKRYTIDREWYLKNDLIVEKLSILDGESALSELSADQCQAFLNELIPIGVSDLFFFDGEKIAELAEDTGGAALGDAIKKLLGLNVIETLSADLSLLSRNQLKQFSSKAIQEQICTLEEKLSQHEMAAKEFLYGYESAKADVLELQANADKIEHELSSKGGAWAATREEELVKQSTLNSEKTVLENQIREILGSEYPIALARNFCRYTQKLLNDEKSLKNHRSLALAVSKELEELGIAFEQSLPTNEAKLARKILNDKQLKYSFSDDDEEIVHDISDTDFARFNSTVDSALESKASQLELLSERLEEVQIELDNAGKNIARAPEQDHIKPYLDTINHIRSKLVEATDIRAKTLEAYKRELRDAIDTTRKLDKLAQEKKATENAGQSLSLASSAQKMLKEFSIETAKRKVNDLELEFVRSFKRLARKDDADLRARISSKDFSVTLIDQTGVEVNKDDLSAGEKQIYAIAILEALAKTSGRHLPIIIDTPLGRLDSVHRKKLISNYFPSASHQVIILSTDTEVDESFYEELSKSVSHAYRLDYDSNTASTFANEGYFWRKNAVEIV</sequence>
<dbReference type="PANTHER" id="PTHR32114:SF2">
    <property type="entry name" value="ABC TRANSPORTER ABCH.3"/>
    <property type="match status" value="1"/>
</dbReference>
<dbReference type="Pfam" id="PF13476">
    <property type="entry name" value="AAA_23"/>
    <property type="match status" value="1"/>
</dbReference>
<proteinExistence type="predicted"/>
<dbReference type="InterPro" id="IPR017599">
    <property type="entry name" value="DNA_S_DndD"/>
</dbReference>
<dbReference type="Gene3D" id="3.40.50.300">
    <property type="entry name" value="P-loop containing nucleotide triphosphate hydrolases"/>
    <property type="match status" value="2"/>
</dbReference>
<feature type="domain" description="Rad50/SbcC-type AAA" evidence="2">
    <location>
        <begin position="6"/>
        <end position="225"/>
    </location>
</feature>
<evidence type="ECO:0000259" key="2">
    <source>
        <dbReference type="Pfam" id="PF13476"/>
    </source>
</evidence>
<dbReference type="OrthoDB" id="9795626at2"/>
<evidence type="ECO:0000313" key="5">
    <source>
        <dbReference type="Proteomes" id="UP000441399"/>
    </source>
</evidence>
<dbReference type="EMBL" id="CACSIO010000004">
    <property type="protein sequence ID" value="CAA0097892.1"/>
    <property type="molecule type" value="Genomic_DNA"/>
</dbReference>